<proteinExistence type="predicted"/>
<feature type="transmembrane region" description="Helical" evidence="1">
    <location>
        <begin position="321"/>
        <end position="353"/>
    </location>
</feature>
<dbReference type="InterPro" id="IPR007263">
    <property type="entry name" value="DCC1-like"/>
</dbReference>
<evidence type="ECO:0000313" key="2">
    <source>
        <dbReference type="EMBL" id="MDR9777425.1"/>
    </source>
</evidence>
<feature type="transmembrane region" description="Helical" evidence="1">
    <location>
        <begin position="20"/>
        <end position="38"/>
    </location>
</feature>
<keyword evidence="1" id="KW-1133">Transmembrane helix</keyword>
<evidence type="ECO:0000256" key="1">
    <source>
        <dbReference type="SAM" id="Phobius"/>
    </source>
</evidence>
<feature type="transmembrane region" description="Helical" evidence="1">
    <location>
        <begin position="45"/>
        <end position="65"/>
    </location>
</feature>
<sequence length="683" mass="76565">MSTFDVSANDKSAFHLSSTSRRLVLLSVFYAFTLLMCWAFETEGYITRFSAFFGSLAVIIIAVRYGPAARVYERLNSFSAFLERRGAFVSNPVNEAPKFALLRMGFGLIMIYRAYWLLYYLTPSDWSDYRVFVPALVSIVGGLMVALGLFTQLALVVLIFFQWQVGDTSLRTSTLGNDIAALFGLLLIFANAGAHFSVDGRLRRQPHRIGRFVGAGYYRNGLAPTATLQAAKFLALLGYGAVCLYSLGMHLGEPAWMQGYAGPQLLTNNFMSIFGDEFAQLFTYSSVFVMLARVALWGMLPWYLLVVACVVWGGWPRTYVLIWAFLFFCLSKFVLSLGMLAEFEFLFFAGLFWQRAFISGTKTLNVAYDDRCNLCDRTVNFINATDIFNRVQLRPLSKNTEWLTAHGIDPSEAQKDLYGIDASNEMVAAKGYDFYLLLTKKVALLIPFYPILIAASFVGGRAIYRFIADRRTKLFGVCDLPTPKKDYAPLPEGQTAETEISFRDPITPFFLHVAFLTICYVTTIPTPWIFLSAPKPIQSFLSILGPFGDAAHVYGITPINVFNHYDLGLAENWFTLSKIDSDGKASLLPVLDERGKRLAAHRSDRNYFGGTLTFRRSVIDTTGCQYDGHAEILNYLAESAGGHRGNYIYRQYHQTLPDASKLISGIYEIQPISVVCDINFALN</sequence>
<keyword evidence="1" id="KW-0472">Membrane</keyword>
<organism evidence="2 3">
    <name type="scientific">Rhizobium hidalgonense</name>
    <dbReference type="NCBI Taxonomy" id="1538159"/>
    <lineage>
        <taxon>Bacteria</taxon>
        <taxon>Pseudomonadati</taxon>
        <taxon>Pseudomonadota</taxon>
        <taxon>Alphaproteobacteria</taxon>
        <taxon>Hyphomicrobiales</taxon>
        <taxon>Rhizobiaceae</taxon>
        <taxon>Rhizobium/Agrobacterium group</taxon>
        <taxon>Rhizobium</taxon>
    </lineage>
</organism>
<gene>
    <name evidence="2" type="ORF">RJJ65_33310</name>
</gene>
<dbReference type="GO" id="GO:0015035">
    <property type="term" value="F:protein-disulfide reductase activity"/>
    <property type="evidence" value="ECO:0007669"/>
    <property type="project" value="InterPro"/>
</dbReference>
<feature type="transmembrane region" description="Helical" evidence="1">
    <location>
        <begin position="131"/>
        <end position="159"/>
    </location>
</feature>
<dbReference type="Proteomes" id="UP001268610">
    <property type="component" value="Unassembled WGS sequence"/>
</dbReference>
<feature type="transmembrane region" description="Helical" evidence="1">
    <location>
        <begin position="100"/>
        <end position="119"/>
    </location>
</feature>
<dbReference type="RefSeq" id="WP_310865824.1">
    <property type="nucleotide sequence ID" value="NZ_JAVLSF010000042.1"/>
</dbReference>
<feature type="transmembrane region" description="Helical" evidence="1">
    <location>
        <begin position="509"/>
        <end position="531"/>
    </location>
</feature>
<feature type="transmembrane region" description="Helical" evidence="1">
    <location>
        <begin position="442"/>
        <end position="464"/>
    </location>
</feature>
<evidence type="ECO:0000313" key="3">
    <source>
        <dbReference type="Proteomes" id="UP001268610"/>
    </source>
</evidence>
<accession>A0AAJ2GWY8</accession>
<keyword evidence="1" id="KW-0812">Transmembrane</keyword>
<name>A0AAJ2GWY8_9HYPH</name>
<feature type="transmembrane region" description="Helical" evidence="1">
    <location>
        <begin position="179"/>
        <end position="198"/>
    </location>
</feature>
<dbReference type="EMBL" id="JAVLSF010000042">
    <property type="protein sequence ID" value="MDR9777425.1"/>
    <property type="molecule type" value="Genomic_DNA"/>
</dbReference>
<comment type="caution">
    <text evidence="2">The sequence shown here is derived from an EMBL/GenBank/DDBJ whole genome shotgun (WGS) entry which is preliminary data.</text>
</comment>
<feature type="transmembrane region" description="Helical" evidence="1">
    <location>
        <begin position="294"/>
        <end position="315"/>
    </location>
</feature>
<dbReference type="Pfam" id="PF04134">
    <property type="entry name" value="DCC1-like"/>
    <property type="match status" value="1"/>
</dbReference>
<dbReference type="AlphaFoldDB" id="A0AAJ2GWY8"/>
<protein>
    <submittedName>
        <fullName evidence="2">DCC1-like thiol-disulfide oxidoreductase family protein</fullName>
    </submittedName>
</protein>
<reference evidence="2" key="1">
    <citation type="submission" date="2023-04" db="EMBL/GenBank/DDBJ databases">
        <title>Genomic characterization of faba bean (Vicia faba) microsymbionts in Mexican soils.</title>
        <authorList>
            <person name="Rivera Orduna F.N."/>
            <person name="Guevara-Luna J."/>
            <person name="Yan J."/>
            <person name="Arroyo-Herrera I."/>
            <person name="Li Y."/>
            <person name="Vasquez-Murrieta M.S."/>
            <person name="Wang E.T."/>
        </authorList>
    </citation>
    <scope>NUCLEOTIDE SEQUENCE</scope>
    <source>
        <strain evidence="2">CH26</strain>
    </source>
</reference>